<protein>
    <submittedName>
        <fullName evidence="1">Uncharacterized protein</fullName>
    </submittedName>
</protein>
<reference evidence="1 2" key="1">
    <citation type="journal article" date="2022" name="Hortic Res">
        <title>A haplotype resolved chromosomal level avocado genome allows analysis of novel avocado genes.</title>
        <authorList>
            <person name="Nath O."/>
            <person name="Fletcher S.J."/>
            <person name="Hayward A."/>
            <person name="Shaw L.M."/>
            <person name="Masouleh A.K."/>
            <person name="Furtado A."/>
            <person name="Henry R.J."/>
            <person name="Mitter N."/>
        </authorList>
    </citation>
    <scope>NUCLEOTIDE SEQUENCE [LARGE SCALE GENOMIC DNA]</scope>
    <source>
        <strain evidence="2">cv. Hass</strain>
    </source>
</reference>
<dbReference type="EMBL" id="CM056816">
    <property type="protein sequence ID" value="KAJ8633352.1"/>
    <property type="molecule type" value="Genomic_DNA"/>
</dbReference>
<organism evidence="1 2">
    <name type="scientific">Persea americana</name>
    <name type="common">Avocado</name>
    <dbReference type="NCBI Taxonomy" id="3435"/>
    <lineage>
        <taxon>Eukaryota</taxon>
        <taxon>Viridiplantae</taxon>
        <taxon>Streptophyta</taxon>
        <taxon>Embryophyta</taxon>
        <taxon>Tracheophyta</taxon>
        <taxon>Spermatophyta</taxon>
        <taxon>Magnoliopsida</taxon>
        <taxon>Magnoliidae</taxon>
        <taxon>Laurales</taxon>
        <taxon>Lauraceae</taxon>
        <taxon>Persea</taxon>
    </lineage>
</organism>
<accession>A0ACC2LIX3</accession>
<evidence type="ECO:0000313" key="2">
    <source>
        <dbReference type="Proteomes" id="UP001234297"/>
    </source>
</evidence>
<comment type="caution">
    <text evidence="1">The sequence shown here is derived from an EMBL/GenBank/DDBJ whole genome shotgun (WGS) entry which is preliminary data.</text>
</comment>
<gene>
    <name evidence="1" type="ORF">MRB53_026688</name>
</gene>
<keyword evidence="2" id="KW-1185">Reference proteome</keyword>
<name>A0ACC2LIX3_PERAE</name>
<sequence>MNFRGRKAVLAPSLLYYRSCLLDDKLSNRHMACFLLPNWRSDTHERLGHNWRGIERDYCEFMVKKHSIRQVASFLQPKFTSYSHERFQHNLRRTERDCCEFQNIILIGYAPSRNFHAERNPLTSTQYDGGCINSRSCTETQAMQGSDNLKRGSDTSTTEYAVMIQNLLKVHRDPIELKSALDQCRLLLTEDLVLEVLKRHQSDWSRALFFFNWAFSQQDYSHGSRAYNEMLDILGRMKCFELMKKLVDEIPQEKRTSLVTDRTFAILLNRYASGHKVEEAVEMFYRRVEFGLKLDNTAFQTLLMSLCRYKHVEAAESFFLLKQDEFPPDIKSRNIILNGWCVLGNLREAKRFWNDIITSRCKPDLYTYGTFINSLTKAGKLSRAVDLFSAMWKKGCAPDVAICNCIIDALCFKKRIPDALTIFSEMNERGCLPDVATYNSLIKHLCNIRRMEKAYELLDEMVQKGCIPNTRTYGYFIKSMKKPEEVQLMLARMERNGCRMMADTYNLILKLFLGWNDQERVQSIWREMEKNGMGPDQRSYTIMIHGLYSKGNMDETLQYFNEMTSKGMTPEPRTRFLVKAIELKRAENANALSSNVEEKRKKKKIER</sequence>
<proteinExistence type="predicted"/>
<evidence type="ECO:0000313" key="1">
    <source>
        <dbReference type="EMBL" id="KAJ8633352.1"/>
    </source>
</evidence>
<dbReference type="Proteomes" id="UP001234297">
    <property type="component" value="Chromosome 8"/>
</dbReference>